<dbReference type="PANTHER" id="PTHR22617:SF43">
    <property type="entry name" value="PROTEIN PILI"/>
    <property type="match status" value="1"/>
</dbReference>
<dbReference type="GO" id="GO:0006935">
    <property type="term" value="P:chemotaxis"/>
    <property type="evidence" value="ECO:0007669"/>
    <property type="project" value="InterPro"/>
</dbReference>
<proteinExistence type="predicted"/>
<dbReference type="AlphaFoldDB" id="A0AAN1SYJ3"/>
<dbReference type="Gene3D" id="2.40.50.180">
    <property type="entry name" value="CheA-289, Domain 4"/>
    <property type="match status" value="2"/>
</dbReference>
<dbReference type="GO" id="GO:0005829">
    <property type="term" value="C:cytosol"/>
    <property type="evidence" value="ECO:0007669"/>
    <property type="project" value="TreeGrafter"/>
</dbReference>
<dbReference type="PROSITE" id="PS50851">
    <property type="entry name" value="CHEW"/>
    <property type="match status" value="2"/>
</dbReference>
<dbReference type="SUPFAM" id="SSF50341">
    <property type="entry name" value="CheW-like"/>
    <property type="match status" value="2"/>
</dbReference>
<organism evidence="2 3">
    <name type="scientific">Ferrigenium kumadai</name>
    <dbReference type="NCBI Taxonomy" id="1682490"/>
    <lineage>
        <taxon>Bacteria</taxon>
        <taxon>Pseudomonadati</taxon>
        <taxon>Pseudomonadota</taxon>
        <taxon>Betaproteobacteria</taxon>
        <taxon>Nitrosomonadales</taxon>
        <taxon>Gallionellaceae</taxon>
        <taxon>Ferrigenium</taxon>
    </lineage>
</organism>
<dbReference type="InterPro" id="IPR039315">
    <property type="entry name" value="CheW"/>
</dbReference>
<keyword evidence="3" id="KW-1185">Reference proteome</keyword>
<dbReference type="GO" id="GO:0007165">
    <property type="term" value="P:signal transduction"/>
    <property type="evidence" value="ECO:0007669"/>
    <property type="project" value="InterPro"/>
</dbReference>
<reference evidence="2 3" key="1">
    <citation type="submission" date="2019-03" db="EMBL/GenBank/DDBJ databases">
        <title>Complete genome sequence of Ferrigenium kumadai strain An22, a microaerophilic iron-oxidizing bacterium isolated from a paddy field soil.</title>
        <authorList>
            <person name="Watanabe T."/>
            <person name="Asakawa S."/>
        </authorList>
    </citation>
    <scope>NUCLEOTIDE SEQUENCE [LARGE SCALE GENOMIC DNA]</scope>
    <source>
        <strain evidence="2 3">An22</strain>
    </source>
</reference>
<dbReference type="Gene3D" id="2.30.30.40">
    <property type="entry name" value="SH3 Domains"/>
    <property type="match status" value="2"/>
</dbReference>
<gene>
    <name evidence="2" type="ORF">FGKAn22_07900</name>
</gene>
<dbReference type="EMBL" id="AP019536">
    <property type="protein sequence ID" value="BBI99097.1"/>
    <property type="molecule type" value="Genomic_DNA"/>
</dbReference>
<feature type="domain" description="CheW-like" evidence="1">
    <location>
        <begin position="187"/>
        <end position="324"/>
    </location>
</feature>
<evidence type="ECO:0000313" key="3">
    <source>
        <dbReference type="Proteomes" id="UP001319121"/>
    </source>
</evidence>
<accession>A0AAN1SYJ3</accession>
<sequence>MTPYLLFRLNGYRYGVDARSVLEIAWLPELTPAEESPPHIAGVVNRRGKIESVMDLALRLGHPPRRYQMSDSIVMLQAEGTIMGVIVGEVSDVIGIPASAIEPPPRYDEAPAGQSHFLAGNAKVETEIIMLLDVQRLLHAPAQPSPGVSASPHTYFCPDATDEERAVFRTRAHNLMQAVESLEAAERIPLSIIQLGEECFGVGLDVVREFSLLRRVTTIPCCPPHIAGNMNLRGDILTLADIRGLLNIPAGSSAAEVMVVESGDLSIGIPVDKVIEVIYLRPTDIAPLPAANEEKNEYCKGVARYGEGMVSILDMQEILAKGGLVVEEEV</sequence>
<feature type="domain" description="CheW-like" evidence="1">
    <location>
        <begin position="1"/>
        <end position="143"/>
    </location>
</feature>
<dbReference type="InterPro" id="IPR036061">
    <property type="entry name" value="CheW-like_dom_sf"/>
</dbReference>
<dbReference type="PANTHER" id="PTHR22617">
    <property type="entry name" value="CHEMOTAXIS SENSOR HISTIDINE KINASE-RELATED"/>
    <property type="match status" value="1"/>
</dbReference>
<dbReference type="RefSeq" id="WP_212786695.1">
    <property type="nucleotide sequence ID" value="NZ_AP019536.1"/>
</dbReference>
<protein>
    <recommendedName>
        <fullName evidence="1">CheW-like domain-containing protein</fullName>
    </recommendedName>
</protein>
<evidence type="ECO:0000259" key="1">
    <source>
        <dbReference type="PROSITE" id="PS50851"/>
    </source>
</evidence>
<dbReference type="InterPro" id="IPR002545">
    <property type="entry name" value="CheW-lke_dom"/>
</dbReference>
<dbReference type="KEGG" id="fku:FGKAn22_07900"/>
<dbReference type="SMART" id="SM00260">
    <property type="entry name" value="CheW"/>
    <property type="match status" value="2"/>
</dbReference>
<dbReference type="Pfam" id="PF01584">
    <property type="entry name" value="CheW"/>
    <property type="match status" value="2"/>
</dbReference>
<dbReference type="Proteomes" id="UP001319121">
    <property type="component" value="Chromosome"/>
</dbReference>
<name>A0AAN1SYJ3_9PROT</name>
<evidence type="ECO:0000313" key="2">
    <source>
        <dbReference type="EMBL" id="BBI99097.1"/>
    </source>
</evidence>